<dbReference type="Proteomes" id="UP000053555">
    <property type="component" value="Unassembled WGS sequence"/>
</dbReference>
<name>A0A0B2NQJ5_GLYSO</name>
<dbReference type="EMBL" id="KN671692">
    <property type="protein sequence ID" value="KHM99345.1"/>
    <property type="molecule type" value="Genomic_DNA"/>
</dbReference>
<proteinExistence type="predicted"/>
<dbReference type="AlphaFoldDB" id="A0A0B2NQJ5"/>
<organism evidence="1">
    <name type="scientific">Glycine soja</name>
    <name type="common">Wild soybean</name>
    <dbReference type="NCBI Taxonomy" id="3848"/>
    <lineage>
        <taxon>Eukaryota</taxon>
        <taxon>Viridiplantae</taxon>
        <taxon>Streptophyta</taxon>
        <taxon>Embryophyta</taxon>
        <taxon>Tracheophyta</taxon>
        <taxon>Spermatophyta</taxon>
        <taxon>Magnoliopsida</taxon>
        <taxon>eudicotyledons</taxon>
        <taxon>Gunneridae</taxon>
        <taxon>Pentapetalae</taxon>
        <taxon>rosids</taxon>
        <taxon>fabids</taxon>
        <taxon>Fabales</taxon>
        <taxon>Fabaceae</taxon>
        <taxon>Papilionoideae</taxon>
        <taxon>50 kb inversion clade</taxon>
        <taxon>NPAAA clade</taxon>
        <taxon>indigoferoid/millettioid clade</taxon>
        <taxon>Phaseoleae</taxon>
        <taxon>Glycine</taxon>
        <taxon>Glycine subgen. Soja</taxon>
    </lineage>
</organism>
<evidence type="ECO:0000313" key="1">
    <source>
        <dbReference type="EMBL" id="KHM99345.1"/>
    </source>
</evidence>
<gene>
    <name evidence="1" type="ORF">glysoja_028802</name>
</gene>
<protein>
    <submittedName>
        <fullName evidence="1">Uncharacterized protein</fullName>
    </submittedName>
</protein>
<sequence length="47" mass="5524">MKVLKKPDPHLWDKSPRRNCCRVEPSKEEGTMVIDVGECRKDEFAHK</sequence>
<accession>A0A0B2NQJ5</accession>
<reference evidence="1" key="1">
    <citation type="submission" date="2014-07" db="EMBL/GenBank/DDBJ databases">
        <title>Identification of a novel salt tolerance gene in wild soybean by whole-genome sequencing.</title>
        <authorList>
            <person name="Lam H.-M."/>
            <person name="Qi X."/>
            <person name="Li M.-W."/>
            <person name="Liu X."/>
            <person name="Xie M."/>
            <person name="Ni M."/>
            <person name="Xu X."/>
        </authorList>
    </citation>
    <scope>NUCLEOTIDE SEQUENCE [LARGE SCALE GENOMIC DNA]</scope>
    <source>
        <tissue evidence="1">Root</tissue>
    </source>
</reference>